<dbReference type="Gene3D" id="2.130.10.10">
    <property type="entry name" value="YVTN repeat-like/Quinoprotein amine dehydrogenase"/>
    <property type="match status" value="1"/>
</dbReference>
<dbReference type="SUPFAM" id="SSF50978">
    <property type="entry name" value="WD40 repeat-like"/>
    <property type="match status" value="1"/>
</dbReference>
<comment type="subcellular location">
    <subcellularLocation>
        <location evidence="1">Nucleus</location>
    </subcellularLocation>
</comment>
<organism evidence="7 8">
    <name type="scientific">Trifolium subterraneum</name>
    <name type="common">Subterranean clover</name>
    <dbReference type="NCBI Taxonomy" id="3900"/>
    <lineage>
        <taxon>Eukaryota</taxon>
        <taxon>Viridiplantae</taxon>
        <taxon>Streptophyta</taxon>
        <taxon>Embryophyta</taxon>
        <taxon>Tracheophyta</taxon>
        <taxon>Spermatophyta</taxon>
        <taxon>Magnoliopsida</taxon>
        <taxon>eudicotyledons</taxon>
        <taxon>Gunneridae</taxon>
        <taxon>Pentapetalae</taxon>
        <taxon>rosids</taxon>
        <taxon>fabids</taxon>
        <taxon>Fabales</taxon>
        <taxon>Fabaceae</taxon>
        <taxon>Papilionoideae</taxon>
        <taxon>50 kb inversion clade</taxon>
        <taxon>NPAAA clade</taxon>
        <taxon>Hologalegina</taxon>
        <taxon>IRL clade</taxon>
        <taxon>Trifolieae</taxon>
        <taxon>Trifolium</taxon>
    </lineage>
</organism>
<dbReference type="Proteomes" id="UP000242715">
    <property type="component" value="Unassembled WGS sequence"/>
</dbReference>
<dbReference type="GO" id="GO:0005730">
    <property type="term" value="C:nucleolus"/>
    <property type="evidence" value="ECO:0007669"/>
    <property type="project" value="TreeGrafter"/>
</dbReference>
<evidence type="ECO:0000313" key="8">
    <source>
        <dbReference type="Proteomes" id="UP000242715"/>
    </source>
</evidence>
<dbReference type="Pfam" id="PF00400">
    <property type="entry name" value="WD40"/>
    <property type="match status" value="2"/>
</dbReference>
<feature type="repeat" description="WD" evidence="5">
    <location>
        <begin position="54"/>
        <end position="95"/>
    </location>
</feature>
<dbReference type="PROSITE" id="PS00678">
    <property type="entry name" value="WD_REPEATS_1"/>
    <property type="match status" value="1"/>
</dbReference>
<feature type="repeat" description="WD" evidence="5">
    <location>
        <begin position="96"/>
        <end position="137"/>
    </location>
</feature>
<reference evidence="8" key="1">
    <citation type="journal article" date="2017" name="Front. Plant Sci.">
        <title>Climate Clever Clovers: New Paradigm to Reduce the Environmental Footprint of Ruminants by Breeding Low Methanogenic Forages Utilizing Haplotype Variation.</title>
        <authorList>
            <person name="Kaur P."/>
            <person name="Appels R."/>
            <person name="Bayer P.E."/>
            <person name="Keeble-Gagnere G."/>
            <person name="Wang J."/>
            <person name="Hirakawa H."/>
            <person name="Shirasawa K."/>
            <person name="Vercoe P."/>
            <person name="Stefanova K."/>
            <person name="Durmic Z."/>
            <person name="Nichols P."/>
            <person name="Revell C."/>
            <person name="Isobe S.N."/>
            <person name="Edwards D."/>
            <person name="Erskine W."/>
        </authorList>
    </citation>
    <scope>NUCLEOTIDE SEQUENCE [LARGE SCALE GENOMIC DNA]</scope>
    <source>
        <strain evidence="8">cv. Daliak</strain>
    </source>
</reference>
<sequence length="174" mass="18857">MEMAVTAETMMMMNNNVLCLLTNPDVSVEKALPIVCQPQAIFRVRPVNSCSAAISAHADSVLTVAFSPDGKHLASGSGDRTVRFWDINTQTPLFTCKGHDSSVLFVAWSPDGKYLVSGSESGELICWDPQTGKSLGNFMQAARISVPSSLLPQKRGRSSRRVSEIKPSKTKVKV</sequence>
<name>A0A2Z6PGW9_TRISU</name>
<evidence type="ECO:0000256" key="3">
    <source>
        <dbReference type="ARBA" id="ARBA00022737"/>
    </source>
</evidence>
<keyword evidence="8" id="KW-1185">Reference proteome</keyword>
<dbReference type="InterPro" id="IPR036322">
    <property type="entry name" value="WD40_repeat_dom_sf"/>
</dbReference>
<dbReference type="OrthoDB" id="1724383at2759"/>
<evidence type="ECO:0000256" key="5">
    <source>
        <dbReference type="PROSITE-ProRule" id="PRU00221"/>
    </source>
</evidence>
<evidence type="ECO:0000256" key="2">
    <source>
        <dbReference type="ARBA" id="ARBA00022574"/>
    </source>
</evidence>
<dbReference type="InterPro" id="IPR001680">
    <property type="entry name" value="WD40_rpt"/>
</dbReference>
<proteinExistence type="predicted"/>
<dbReference type="PROSITE" id="PS50082">
    <property type="entry name" value="WD_REPEATS_2"/>
    <property type="match status" value="2"/>
</dbReference>
<evidence type="ECO:0000256" key="4">
    <source>
        <dbReference type="ARBA" id="ARBA00023242"/>
    </source>
</evidence>
<dbReference type="PANTHER" id="PTHR19848">
    <property type="entry name" value="WD40 REPEAT PROTEIN"/>
    <property type="match status" value="1"/>
</dbReference>
<keyword evidence="4" id="KW-0539">Nucleus</keyword>
<keyword evidence="2 5" id="KW-0853">WD repeat</keyword>
<protein>
    <submittedName>
        <fullName evidence="7">Uncharacterized protein</fullName>
    </submittedName>
</protein>
<dbReference type="AlphaFoldDB" id="A0A2Z6PGW9"/>
<dbReference type="InterPro" id="IPR019775">
    <property type="entry name" value="WD40_repeat_CS"/>
</dbReference>
<evidence type="ECO:0000256" key="6">
    <source>
        <dbReference type="SAM" id="MobiDB-lite"/>
    </source>
</evidence>
<accession>A0A2Z6PGW9</accession>
<gene>
    <name evidence="7" type="ORF">TSUD_23960</name>
</gene>
<dbReference type="PROSITE" id="PS50294">
    <property type="entry name" value="WD_REPEATS_REGION"/>
    <property type="match status" value="2"/>
</dbReference>
<dbReference type="PANTHER" id="PTHR19848:SF0">
    <property type="entry name" value="NOTCHLESS PROTEIN HOMOLOG 1"/>
    <property type="match status" value="1"/>
</dbReference>
<feature type="region of interest" description="Disordered" evidence="6">
    <location>
        <begin position="153"/>
        <end position="174"/>
    </location>
</feature>
<dbReference type="SMART" id="SM00320">
    <property type="entry name" value="WD40"/>
    <property type="match status" value="2"/>
</dbReference>
<dbReference type="EMBL" id="DF973986">
    <property type="protein sequence ID" value="GAU43627.1"/>
    <property type="molecule type" value="Genomic_DNA"/>
</dbReference>
<keyword evidence="3" id="KW-0677">Repeat</keyword>
<evidence type="ECO:0000256" key="1">
    <source>
        <dbReference type="ARBA" id="ARBA00004123"/>
    </source>
</evidence>
<dbReference type="InterPro" id="IPR015943">
    <property type="entry name" value="WD40/YVTN_repeat-like_dom_sf"/>
</dbReference>
<dbReference type="GO" id="GO:0000027">
    <property type="term" value="P:ribosomal large subunit assembly"/>
    <property type="evidence" value="ECO:0007669"/>
    <property type="project" value="TreeGrafter"/>
</dbReference>
<evidence type="ECO:0000313" key="7">
    <source>
        <dbReference type="EMBL" id="GAU43627.1"/>
    </source>
</evidence>